<reference evidence="2" key="1">
    <citation type="submission" date="2022-06" db="EMBL/GenBank/DDBJ databases">
        <title>Solitalea sp. MAHUQ-68 isolated from rhizospheric soil.</title>
        <authorList>
            <person name="Huq M.A."/>
        </authorList>
    </citation>
    <scope>NUCLEOTIDE SEQUENCE</scope>
    <source>
        <strain evidence="2">MAHUQ-68</strain>
    </source>
</reference>
<dbReference type="PANTHER" id="PTHR39332">
    <property type="entry name" value="BLL4707 PROTEIN"/>
    <property type="match status" value="1"/>
</dbReference>
<protein>
    <submittedName>
        <fullName evidence="2">SRPBCC family protein</fullName>
    </submittedName>
</protein>
<dbReference type="Gene3D" id="3.30.530.20">
    <property type="match status" value="1"/>
</dbReference>
<evidence type="ECO:0000256" key="1">
    <source>
        <dbReference type="SAM" id="SignalP"/>
    </source>
</evidence>
<feature type="chain" id="PRO_5040760457" evidence="1">
    <location>
        <begin position="24"/>
        <end position="180"/>
    </location>
</feature>
<dbReference type="SUPFAM" id="SSF55961">
    <property type="entry name" value="Bet v1-like"/>
    <property type="match status" value="1"/>
</dbReference>
<dbReference type="InterPro" id="IPR023393">
    <property type="entry name" value="START-like_dom_sf"/>
</dbReference>
<dbReference type="Pfam" id="PF10604">
    <property type="entry name" value="Polyketide_cyc2"/>
    <property type="match status" value="1"/>
</dbReference>
<comment type="caution">
    <text evidence="2">The sequence shown here is derived from an EMBL/GenBank/DDBJ whole genome shotgun (WGS) entry which is preliminary data.</text>
</comment>
<keyword evidence="1" id="KW-0732">Signal</keyword>
<feature type="signal peptide" evidence="1">
    <location>
        <begin position="1"/>
        <end position="23"/>
    </location>
</feature>
<accession>A0A9X2F2D8</accession>
<dbReference type="PANTHER" id="PTHR39332:SF7">
    <property type="entry name" value="SRPBCC FAMILY PROTEIN"/>
    <property type="match status" value="1"/>
</dbReference>
<dbReference type="InterPro" id="IPR019587">
    <property type="entry name" value="Polyketide_cyclase/dehydratase"/>
</dbReference>
<proteinExistence type="predicted"/>
<sequence length="180" mass="19902">MKKIFSLMVLGLIIITSPKPAHAQMGAAATIQWDVTKKASIKAEQEAVWSLLSDLKEITLYSKDFIKSAVIKGSSMPFDRVLTFANGTTRVEQIDQIEQEHKFIAYRFTQESLPKGIESAEIAVFTKASGKTTDVEWLARIEGNAEAKKALIAQLTAEFEVYATGMTNLFKNTIPATPMN</sequence>
<name>A0A9X2F2D8_9SPHI</name>
<organism evidence="2 3">
    <name type="scientific">Solitalea agri</name>
    <dbReference type="NCBI Taxonomy" id="2953739"/>
    <lineage>
        <taxon>Bacteria</taxon>
        <taxon>Pseudomonadati</taxon>
        <taxon>Bacteroidota</taxon>
        <taxon>Sphingobacteriia</taxon>
        <taxon>Sphingobacteriales</taxon>
        <taxon>Sphingobacteriaceae</taxon>
        <taxon>Solitalea</taxon>
    </lineage>
</organism>
<gene>
    <name evidence="2" type="ORF">NF867_08255</name>
</gene>
<dbReference type="EMBL" id="JAMWYS010000028">
    <property type="protein sequence ID" value="MCO4292849.1"/>
    <property type="molecule type" value="Genomic_DNA"/>
</dbReference>
<dbReference type="RefSeq" id="WP_252587341.1">
    <property type="nucleotide sequence ID" value="NZ_JAMWYS010000028.1"/>
</dbReference>
<keyword evidence="3" id="KW-1185">Reference proteome</keyword>
<evidence type="ECO:0000313" key="2">
    <source>
        <dbReference type="EMBL" id="MCO4292849.1"/>
    </source>
</evidence>
<evidence type="ECO:0000313" key="3">
    <source>
        <dbReference type="Proteomes" id="UP001155182"/>
    </source>
</evidence>
<dbReference type="Proteomes" id="UP001155182">
    <property type="component" value="Unassembled WGS sequence"/>
</dbReference>
<dbReference type="AlphaFoldDB" id="A0A9X2F2D8"/>